<accession>A0AAX1SKI2</accession>
<dbReference type="EMBL" id="JAAITT010000012">
    <property type="protein sequence ID" value="NSJ49128.1"/>
    <property type="molecule type" value="Genomic_DNA"/>
</dbReference>
<dbReference type="InterPro" id="IPR038750">
    <property type="entry name" value="YczE/YyaS-like"/>
</dbReference>
<evidence type="ECO:0000313" key="4">
    <source>
        <dbReference type="Proteomes" id="UP000669239"/>
    </source>
</evidence>
<dbReference type="Pfam" id="PF19700">
    <property type="entry name" value="DUF6198"/>
    <property type="match status" value="1"/>
</dbReference>
<keyword evidence="1" id="KW-0812">Transmembrane</keyword>
<organism evidence="2 5">
    <name type="scientific">Enterocloster aldenensis</name>
    <dbReference type="NCBI Taxonomy" id="358742"/>
    <lineage>
        <taxon>Bacteria</taxon>
        <taxon>Bacillati</taxon>
        <taxon>Bacillota</taxon>
        <taxon>Clostridia</taxon>
        <taxon>Lachnospirales</taxon>
        <taxon>Lachnospiraceae</taxon>
        <taxon>Enterocloster</taxon>
    </lineage>
</organism>
<reference evidence="3 4" key="1">
    <citation type="journal article" date="2020" name="Cell Host Microbe">
        <title>Functional and Genomic Variation between Human-Derived Isolates of Lachnospiraceae Reveals Inter- and Intra-Species Diversity.</title>
        <authorList>
            <person name="Sorbara M.T."/>
            <person name="Littmann E.R."/>
            <person name="Fontana E."/>
            <person name="Moody T.U."/>
            <person name="Kohout C.E."/>
            <person name="Gjonbalaj M."/>
            <person name="Eaton V."/>
            <person name="Seok R."/>
            <person name="Leiner I.M."/>
            <person name="Pamer E.G."/>
        </authorList>
    </citation>
    <scope>NUCLEOTIDE SEQUENCE [LARGE SCALE GENOMIC DNA]</scope>
    <source>
        <strain evidence="3 4">MSK.1.17</strain>
    </source>
</reference>
<reference evidence="2" key="3">
    <citation type="submission" date="2022-01" db="EMBL/GenBank/DDBJ databases">
        <title>Collection of gut derived symbiotic bacterial strains cultured from healthy donors.</title>
        <authorList>
            <person name="Lin H."/>
            <person name="Kohout C."/>
            <person name="Waligurski E."/>
            <person name="Pamer E.G."/>
        </authorList>
    </citation>
    <scope>NUCLEOTIDE SEQUENCE</scope>
    <source>
        <strain evidence="2">DFI.6.55</strain>
    </source>
</reference>
<dbReference type="Proteomes" id="UP000669239">
    <property type="component" value="Unassembled WGS sequence"/>
</dbReference>
<name>A0AAX1SKI2_9FIRM</name>
<evidence type="ECO:0000313" key="5">
    <source>
        <dbReference type="Proteomes" id="UP001299608"/>
    </source>
</evidence>
<evidence type="ECO:0000313" key="3">
    <source>
        <dbReference type="EMBL" id="NSJ49128.1"/>
    </source>
</evidence>
<keyword evidence="1" id="KW-0472">Membrane</keyword>
<keyword evidence="1" id="KW-1133">Transmembrane helix</keyword>
<comment type="caution">
    <text evidence="2">The sequence shown here is derived from an EMBL/GenBank/DDBJ whole genome shotgun (WGS) entry which is preliminary data.</text>
</comment>
<protein>
    <recommendedName>
        <fullName evidence="6">YitT family protein</fullName>
    </recommendedName>
</protein>
<gene>
    <name evidence="3" type="ORF">G5B36_10500</name>
    <name evidence="2" type="ORF">L0N08_07510</name>
</gene>
<dbReference type="EMBL" id="JAKNGE010000007">
    <property type="protein sequence ID" value="MCG4745253.1"/>
    <property type="molecule type" value="Genomic_DNA"/>
</dbReference>
<feature type="transmembrane region" description="Helical" evidence="1">
    <location>
        <begin position="53"/>
        <end position="72"/>
    </location>
</feature>
<feature type="transmembrane region" description="Helical" evidence="1">
    <location>
        <begin position="116"/>
        <end position="134"/>
    </location>
</feature>
<reference evidence="3" key="2">
    <citation type="submission" date="2020-02" db="EMBL/GenBank/DDBJ databases">
        <authorList>
            <person name="Littmann E."/>
            <person name="Sorbara M."/>
        </authorList>
    </citation>
    <scope>NUCLEOTIDE SEQUENCE</scope>
    <source>
        <strain evidence="3">MSK.1.17</strain>
    </source>
</reference>
<evidence type="ECO:0008006" key="6">
    <source>
        <dbReference type="Google" id="ProtNLM"/>
    </source>
</evidence>
<dbReference type="Proteomes" id="UP001299608">
    <property type="component" value="Unassembled WGS sequence"/>
</dbReference>
<feature type="transmembrane region" description="Helical" evidence="1">
    <location>
        <begin position="168"/>
        <end position="191"/>
    </location>
</feature>
<feature type="transmembrane region" description="Helical" evidence="1">
    <location>
        <begin position="14"/>
        <end position="33"/>
    </location>
</feature>
<dbReference type="PANTHER" id="PTHR40078:SF1">
    <property type="entry name" value="INTEGRAL MEMBRANE PROTEIN"/>
    <property type="match status" value="1"/>
</dbReference>
<dbReference type="PANTHER" id="PTHR40078">
    <property type="entry name" value="INTEGRAL MEMBRANE PROTEIN-RELATED"/>
    <property type="match status" value="1"/>
</dbReference>
<evidence type="ECO:0000313" key="2">
    <source>
        <dbReference type="EMBL" id="MCG4745253.1"/>
    </source>
</evidence>
<keyword evidence="4" id="KW-1185">Reference proteome</keyword>
<proteinExistence type="predicted"/>
<sequence>MLAGYFKKIGMRRFTVMAIGNLFLGMGISIFKLSGLGNDPFSGMVMALSDRTGITYALFLVMVNAVLFLYEITAGRKLIGAGTLINAFLLGYIVTFFYDIWLTFIGTPEQMPQRVITVLTGVIITSFGVSLYQYPNVGVAPYDSISLIWCRKKPHVPYFWYRISTDTFCALVCWLSGGIIGLGTLLAAFGLGPIVQFFNVHVSSRLLDTGSVLQ</sequence>
<dbReference type="AlphaFoldDB" id="A0AAX1SKI2"/>
<evidence type="ECO:0000256" key="1">
    <source>
        <dbReference type="SAM" id="Phobius"/>
    </source>
</evidence>
<dbReference type="RefSeq" id="WP_117559922.1">
    <property type="nucleotide sequence ID" value="NZ_CAXTHN010000058.1"/>
</dbReference>
<feature type="transmembrane region" description="Helical" evidence="1">
    <location>
        <begin position="84"/>
        <end position="104"/>
    </location>
</feature>